<sequence length="242" mass="27369">MAAMVKNEIAAHQPNSGRDAFRFLEYERSARTGGHLWKEEDVQVDGGLMRRLLAVDGKPIPEVQAKAVEERLEWLARNPAAFQRLNRAHNSDESQTLKLLADLPHEFLFTPDGEEGGCTRIAFRPDPAYRPNSFEDRAIHAMAGTVRIDESMMRLCGMQAHLTHTVEYGYGLLGKLNQGGSLSIERQHVTPADWKTTRVTLNFSGELLFFKSLSRQQQTVRTHLQQVPRNLTLEQAIPLTRP</sequence>
<organism evidence="1">
    <name type="scientific">Acidobacterium capsulatum</name>
    <dbReference type="NCBI Taxonomy" id="33075"/>
    <lineage>
        <taxon>Bacteria</taxon>
        <taxon>Pseudomonadati</taxon>
        <taxon>Acidobacteriota</taxon>
        <taxon>Terriglobia</taxon>
        <taxon>Terriglobales</taxon>
        <taxon>Acidobacteriaceae</taxon>
        <taxon>Acidobacterium</taxon>
    </lineage>
</organism>
<dbReference type="EMBL" id="DTKL01000030">
    <property type="protein sequence ID" value="HGY94110.1"/>
    <property type="molecule type" value="Genomic_DNA"/>
</dbReference>
<comment type="caution">
    <text evidence="1">The sequence shown here is derived from an EMBL/GenBank/DDBJ whole genome shotgun (WGS) entry which is preliminary data.</text>
</comment>
<name>A0A7V5CTG9_9BACT</name>
<accession>A0A7V5CTG9</accession>
<protein>
    <submittedName>
        <fullName evidence="1">Uncharacterized protein</fullName>
    </submittedName>
</protein>
<evidence type="ECO:0000313" key="1">
    <source>
        <dbReference type="EMBL" id="HGY94110.1"/>
    </source>
</evidence>
<dbReference type="AlphaFoldDB" id="A0A7V5CTG9"/>
<gene>
    <name evidence="1" type="ORF">ENW50_05420</name>
</gene>
<proteinExistence type="predicted"/>
<reference evidence="1" key="1">
    <citation type="journal article" date="2020" name="mSystems">
        <title>Genome- and Community-Level Interaction Insights into Carbon Utilization and Element Cycling Functions of Hydrothermarchaeota in Hydrothermal Sediment.</title>
        <authorList>
            <person name="Zhou Z."/>
            <person name="Liu Y."/>
            <person name="Xu W."/>
            <person name="Pan J."/>
            <person name="Luo Z.H."/>
            <person name="Li M."/>
        </authorList>
    </citation>
    <scope>NUCLEOTIDE SEQUENCE [LARGE SCALE GENOMIC DNA]</scope>
    <source>
        <strain evidence="1">SpSt-855</strain>
    </source>
</reference>